<dbReference type="PROSITE" id="PS51371">
    <property type="entry name" value="CBS"/>
    <property type="match status" value="2"/>
</dbReference>
<evidence type="ECO:0000313" key="11">
    <source>
        <dbReference type="Proteomes" id="UP000229740"/>
    </source>
</evidence>
<name>A0A2G6E2D4_9BACT</name>
<dbReference type="SUPFAM" id="SSF56176">
    <property type="entry name" value="FAD-binding/transporter-associated domain-like"/>
    <property type="match status" value="1"/>
</dbReference>
<dbReference type="SMART" id="SM01091">
    <property type="entry name" value="CorC_HlyC"/>
    <property type="match status" value="1"/>
</dbReference>
<evidence type="ECO:0000256" key="7">
    <source>
        <dbReference type="SAM" id="MobiDB-lite"/>
    </source>
</evidence>
<sequence length="315" mass="35910">MACWVSGCMLYDTARVTRLYFVLMEYPYLIVCIITVALLVLMTWRTRKSSSPLSQRASAENALDSGEQPHGSTNQEEQELLQNIRDFQDSIVREVMIPRIDIVAVEESTTLYEFRRLAVEKGHSRIPAYRGTVDQIVGIAYVKDMLRYWDSNENEEHVTVGSFMRPPYFVPETKNIGALLHEFQTKKVHIAVAIDEYGGTAGIVTIEDLLEVVFGDIVDEHDEDEEELIRKLDEHSFEVSAKVDLDDLEELVGDLGMEQQDFDTVGGLLFSLLGDVPEEQESVNFQHLKFTILKADRHRILQVKVERLPETANAQ</sequence>
<dbReference type="SUPFAM" id="SSF54631">
    <property type="entry name" value="CBS-domain pair"/>
    <property type="match status" value="1"/>
</dbReference>
<accession>A0A2G6E2D4</accession>
<dbReference type="Pfam" id="PF00571">
    <property type="entry name" value="CBS"/>
    <property type="match status" value="2"/>
</dbReference>
<dbReference type="GO" id="GO:0005886">
    <property type="term" value="C:plasma membrane"/>
    <property type="evidence" value="ECO:0007669"/>
    <property type="project" value="UniProtKB-SubCell"/>
</dbReference>
<dbReference type="InterPro" id="IPR036318">
    <property type="entry name" value="FAD-bd_PCMH-like_sf"/>
</dbReference>
<feature type="domain" description="CBS" evidence="9">
    <location>
        <begin position="96"/>
        <end position="156"/>
    </location>
</feature>
<dbReference type="GO" id="GO:0050660">
    <property type="term" value="F:flavin adenine dinucleotide binding"/>
    <property type="evidence" value="ECO:0007669"/>
    <property type="project" value="InterPro"/>
</dbReference>
<evidence type="ECO:0000256" key="1">
    <source>
        <dbReference type="ARBA" id="ARBA00004651"/>
    </source>
</evidence>
<evidence type="ECO:0000256" key="3">
    <source>
        <dbReference type="ARBA" id="ARBA00022475"/>
    </source>
</evidence>
<comment type="caution">
    <text evidence="10">The sequence shown here is derived from an EMBL/GenBank/DDBJ whole genome shotgun (WGS) entry which is preliminary data.</text>
</comment>
<dbReference type="Pfam" id="PF03471">
    <property type="entry name" value="CorC_HlyC"/>
    <property type="match status" value="1"/>
</dbReference>
<feature type="transmembrane region" description="Helical" evidence="8">
    <location>
        <begin position="26"/>
        <end position="44"/>
    </location>
</feature>
<dbReference type="Gene3D" id="3.10.580.10">
    <property type="entry name" value="CBS-domain"/>
    <property type="match status" value="1"/>
</dbReference>
<evidence type="ECO:0000256" key="4">
    <source>
        <dbReference type="ARBA" id="ARBA00022737"/>
    </source>
</evidence>
<protein>
    <submittedName>
        <fullName evidence="10">Ion transporter</fullName>
    </submittedName>
</protein>
<dbReference type="AlphaFoldDB" id="A0A2G6E2D4"/>
<evidence type="ECO:0000256" key="8">
    <source>
        <dbReference type="SAM" id="Phobius"/>
    </source>
</evidence>
<dbReference type="PANTHER" id="PTHR22777:SF32">
    <property type="entry name" value="UPF0053 INNER MEMBRANE PROTEIN YFJD"/>
    <property type="match status" value="1"/>
</dbReference>
<gene>
    <name evidence="10" type="ORF">CSB45_13915</name>
</gene>
<dbReference type="PANTHER" id="PTHR22777">
    <property type="entry name" value="HEMOLYSIN-RELATED"/>
    <property type="match status" value="1"/>
</dbReference>
<dbReference type="EMBL" id="PDPS01000041">
    <property type="protein sequence ID" value="PID55911.1"/>
    <property type="molecule type" value="Genomic_DNA"/>
</dbReference>
<comment type="similarity">
    <text evidence="2">Belongs to the UPF0053 family.</text>
</comment>
<reference evidence="10 11" key="1">
    <citation type="submission" date="2017-10" db="EMBL/GenBank/DDBJ databases">
        <title>Novel microbial diversity and functional potential in the marine mammal oral microbiome.</title>
        <authorList>
            <person name="Dudek N.K."/>
            <person name="Sun C.L."/>
            <person name="Burstein D."/>
            <person name="Kantor R.S."/>
            <person name="Aliaga Goltsman D.S."/>
            <person name="Bik E.M."/>
            <person name="Thomas B.C."/>
            <person name="Banfield J.F."/>
            <person name="Relman D.A."/>
        </authorList>
    </citation>
    <scope>NUCLEOTIDE SEQUENCE [LARGE SCALE GENOMIC DNA]</scope>
    <source>
        <strain evidence="10">DOLZORAL124_49_17</strain>
    </source>
</reference>
<evidence type="ECO:0000256" key="5">
    <source>
        <dbReference type="ARBA" id="ARBA00023122"/>
    </source>
</evidence>
<keyword evidence="4" id="KW-0677">Repeat</keyword>
<dbReference type="InterPro" id="IPR046342">
    <property type="entry name" value="CBS_dom_sf"/>
</dbReference>
<dbReference type="InterPro" id="IPR044751">
    <property type="entry name" value="Ion_transp-like_CBS"/>
</dbReference>
<evidence type="ECO:0000313" key="10">
    <source>
        <dbReference type="EMBL" id="PID55911.1"/>
    </source>
</evidence>
<evidence type="ECO:0000256" key="2">
    <source>
        <dbReference type="ARBA" id="ARBA00006337"/>
    </source>
</evidence>
<comment type="subcellular location">
    <subcellularLocation>
        <location evidence="1">Cell membrane</location>
        <topology evidence="1">Multi-pass membrane protein</topology>
    </subcellularLocation>
</comment>
<dbReference type="InterPro" id="IPR016169">
    <property type="entry name" value="FAD-bd_PCMH_sub2"/>
</dbReference>
<keyword evidence="8" id="KW-0472">Membrane</keyword>
<evidence type="ECO:0000259" key="9">
    <source>
        <dbReference type="PROSITE" id="PS51371"/>
    </source>
</evidence>
<keyword evidence="8" id="KW-1133">Transmembrane helix</keyword>
<dbReference type="InterPro" id="IPR005170">
    <property type="entry name" value="Transptr-assoc_dom"/>
</dbReference>
<dbReference type="Proteomes" id="UP000229740">
    <property type="component" value="Unassembled WGS sequence"/>
</dbReference>
<feature type="region of interest" description="Disordered" evidence="7">
    <location>
        <begin position="55"/>
        <end position="77"/>
    </location>
</feature>
<organism evidence="10 11">
    <name type="scientific">candidate division KSB3 bacterium</name>
    <dbReference type="NCBI Taxonomy" id="2044937"/>
    <lineage>
        <taxon>Bacteria</taxon>
        <taxon>candidate division KSB3</taxon>
    </lineage>
</organism>
<dbReference type="Gene3D" id="3.30.465.10">
    <property type="match status" value="1"/>
</dbReference>
<dbReference type="InterPro" id="IPR000644">
    <property type="entry name" value="CBS_dom"/>
</dbReference>
<proteinExistence type="inferred from homology"/>
<dbReference type="CDD" id="cd04590">
    <property type="entry name" value="CBS_pair_CorC_HlyC_assoc"/>
    <property type="match status" value="1"/>
</dbReference>
<evidence type="ECO:0000256" key="6">
    <source>
        <dbReference type="PROSITE-ProRule" id="PRU00703"/>
    </source>
</evidence>
<keyword evidence="3" id="KW-1003">Cell membrane</keyword>
<keyword evidence="5 6" id="KW-0129">CBS domain</keyword>
<dbReference type="FunFam" id="3.10.580.10:FF:000002">
    <property type="entry name" value="Magnesium/cobalt efflux protein CorC"/>
    <property type="match status" value="1"/>
</dbReference>
<feature type="domain" description="CBS" evidence="9">
    <location>
        <begin position="163"/>
        <end position="223"/>
    </location>
</feature>
<keyword evidence="8" id="KW-0812">Transmembrane</keyword>